<comment type="caution">
    <text evidence="3">The sequence shown here is derived from an EMBL/GenBank/DDBJ whole genome shotgun (WGS) entry which is preliminary data.</text>
</comment>
<dbReference type="InterPro" id="IPR005181">
    <property type="entry name" value="SASA"/>
</dbReference>
<dbReference type="Pfam" id="PF03629">
    <property type="entry name" value="SASA"/>
    <property type="match status" value="1"/>
</dbReference>
<gene>
    <name evidence="3" type="ORF">GGR06_002063</name>
</gene>
<dbReference type="InterPro" id="IPR008928">
    <property type="entry name" value="6-hairpin_glycosidase_sf"/>
</dbReference>
<dbReference type="EC" id="3.2.1.172" evidence="3"/>
<dbReference type="InterPro" id="IPR036514">
    <property type="entry name" value="SGNH_hydro_sf"/>
</dbReference>
<evidence type="ECO:0000313" key="3">
    <source>
        <dbReference type="EMBL" id="MBB4044272.1"/>
    </source>
</evidence>
<dbReference type="GO" id="GO:0001681">
    <property type="term" value="F:sialate O-acetylesterase activity"/>
    <property type="evidence" value="ECO:0007669"/>
    <property type="project" value="InterPro"/>
</dbReference>
<dbReference type="InterPro" id="IPR010905">
    <property type="entry name" value="Glyco_hydro_88"/>
</dbReference>
<organism evidence="3 4">
    <name type="scientific">Bacteroides reticulotermitis</name>
    <dbReference type="NCBI Taxonomy" id="1133319"/>
    <lineage>
        <taxon>Bacteria</taxon>
        <taxon>Pseudomonadati</taxon>
        <taxon>Bacteroidota</taxon>
        <taxon>Bacteroidia</taxon>
        <taxon>Bacteroidales</taxon>
        <taxon>Bacteroidaceae</taxon>
        <taxon>Bacteroides</taxon>
    </lineage>
</organism>
<dbReference type="Pfam" id="PF07470">
    <property type="entry name" value="Glyco_hydro_88"/>
    <property type="match status" value="1"/>
</dbReference>
<reference evidence="3" key="1">
    <citation type="submission" date="2020-08" db="EMBL/GenBank/DDBJ databases">
        <title>Genomic Encyclopedia of Type Strains, Phase IV (KMG-IV): sequencing the most valuable type-strain genomes for metagenomic binning, comparative biology and taxonomic classification.</title>
        <authorList>
            <person name="Goeker M."/>
        </authorList>
    </citation>
    <scope>NUCLEOTIDE SEQUENCE [LARGE SCALE GENOMIC DNA]</scope>
    <source>
        <strain evidence="3">DSM 105720</strain>
    </source>
</reference>
<protein>
    <submittedName>
        <fullName evidence="3">Unsaturated rhamnogalacturonyl hydrolase</fullName>
        <ecNumber evidence="3">3.2.1.172</ecNumber>
    </submittedName>
</protein>
<dbReference type="Gene3D" id="1.50.10.10">
    <property type="match status" value="1"/>
</dbReference>
<dbReference type="GO" id="GO:0005975">
    <property type="term" value="P:carbohydrate metabolic process"/>
    <property type="evidence" value="ECO:0007669"/>
    <property type="project" value="InterPro"/>
</dbReference>
<evidence type="ECO:0000313" key="4">
    <source>
        <dbReference type="Proteomes" id="UP000560658"/>
    </source>
</evidence>
<dbReference type="EMBL" id="JACIER010000007">
    <property type="protein sequence ID" value="MBB4044272.1"/>
    <property type="molecule type" value="Genomic_DNA"/>
</dbReference>
<name>A0A840D777_9BACE</name>
<dbReference type="GO" id="GO:0102211">
    <property type="term" value="F:unsaturated rhamnogalacturonyl hydrolase activity"/>
    <property type="evidence" value="ECO:0007669"/>
    <property type="project" value="UniProtKB-EC"/>
</dbReference>
<evidence type="ECO:0000256" key="1">
    <source>
        <dbReference type="ARBA" id="ARBA00022801"/>
    </source>
</evidence>
<dbReference type="Proteomes" id="UP000560658">
    <property type="component" value="Unassembled WGS sequence"/>
</dbReference>
<dbReference type="PANTHER" id="PTHR22901">
    <property type="entry name" value="SIALATE O-ACETYLESTERASE"/>
    <property type="match status" value="1"/>
</dbReference>
<sequence length="838" mass="95520">MKQSAYISILLFASLLFFPLGLLADVQLPSIISDNMVLQQNAKVRVWGKARPGEKITLKSSWERKKHKVTASEGGRWEVFMQTPSAVANQTLTLKGDNEIIIRNILVGEVWLCSGQSNMEFPVAKNPATKWKTGMLNEAEEMKDADYPQIRLFHVEHQLSAGVEAEDCKGEWLVCTPENLKDFSAVGFVFGRRLYKELNMPVGLIQSTWGGTHAESWTRMNVMENNPLYADVMAEFAQKDVNKTPATLWNGMIAPLRGYTLKGTIWYQGESNSIRYEKYQEVFMNLINSWRTEWNQPDMPFYFVQIAPHYKQPAGIREAQLKTWQSNLDNIGMVVVTDAADSTDIHPRNKVVPGERLAAWALVKQYGKEMICSGPLYKSMEIANGKVTLTFDYAAGGLRTSGDEPVKGFFIAGADARFYPATALITGSTLVLSSPQVVSPVAVRYGYGTFFRTNLYNKEGFPAVPFRTDTFAADTYYRLFADSEMRRFPEAWQLDHGKRLFFGYAQGVGCCAMLRLWKQTGEKRYFDYVEKWADSLINEKGQIHLYAKETYNLDYINSGKVLFDLYRETHKEKYRLAMDDLIDQLKKQPRTADGGFWHKKIYNRQMWLDGLYMASPFMAQYGVEFNQPQWIDEAVRQFRLCHLHTYDAKTGLYHHAWNEDKSERWADPVTGHSPNFWGRSIGWWFMALVDALDYIPQNHSGYADMVSWINGLAEALPKYQDKNGLWYQVIDQPDREGNFPEASVTAQCMYAYAKAVNKGYIDAKYRAVAEKAFKGISDKLLVRNVDGTLTLTRCCQVGGLGGKPYRDGSFEYYIGEKMRDNDAKATGPFIMGCLELGK</sequence>
<feature type="domain" description="Sialate O-acetylesterase" evidence="2">
    <location>
        <begin position="109"/>
        <end position="357"/>
    </location>
</feature>
<keyword evidence="3" id="KW-0326">Glycosidase</keyword>
<dbReference type="SUPFAM" id="SSF52266">
    <property type="entry name" value="SGNH hydrolase"/>
    <property type="match status" value="1"/>
</dbReference>
<dbReference type="Gene3D" id="3.40.50.1110">
    <property type="entry name" value="SGNH hydrolase"/>
    <property type="match status" value="1"/>
</dbReference>
<dbReference type="PANTHER" id="PTHR22901:SF0">
    <property type="entry name" value="SIALATE O-ACETYLESTERASE"/>
    <property type="match status" value="1"/>
</dbReference>
<dbReference type="InterPro" id="IPR012341">
    <property type="entry name" value="6hp_glycosidase-like_sf"/>
</dbReference>
<keyword evidence="4" id="KW-1185">Reference proteome</keyword>
<dbReference type="AlphaFoldDB" id="A0A840D777"/>
<dbReference type="SUPFAM" id="SSF48208">
    <property type="entry name" value="Six-hairpin glycosidases"/>
    <property type="match status" value="1"/>
</dbReference>
<accession>A0A840D777</accession>
<dbReference type="InterPro" id="IPR039329">
    <property type="entry name" value="SIAE"/>
</dbReference>
<keyword evidence="1 3" id="KW-0378">Hydrolase</keyword>
<evidence type="ECO:0000259" key="2">
    <source>
        <dbReference type="Pfam" id="PF03629"/>
    </source>
</evidence>
<proteinExistence type="predicted"/>